<keyword evidence="4 6" id="KW-0238">DNA-binding</keyword>
<comment type="caution">
    <text evidence="8">The sequence shown here is derived from an EMBL/GenBank/DDBJ whole genome shotgun (WGS) entry which is preliminary data.</text>
</comment>
<dbReference type="InterPro" id="IPR011990">
    <property type="entry name" value="TPR-like_helical_dom_sf"/>
</dbReference>
<feature type="domain" description="OmpR/PhoB-type" evidence="7">
    <location>
        <begin position="1"/>
        <end position="81"/>
    </location>
</feature>
<dbReference type="InterPro" id="IPR036388">
    <property type="entry name" value="WH-like_DNA-bd_sf"/>
</dbReference>
<protein>
    <submittedName>
        <fullName evidence="8">DNA-binding SARP family transcriptional activator</fullName>
    </submittedName>
</protein>
<proteinExistence type="inferred from homology"/>
<dbReference type="InterPro" id="IPR051677">
    <property type="entry name" value="AfsR-DnrI-RedD_regulator"/>
</dbReference>
<keyword evidence="2" id="KW-0902">Two-component regulatory system</keyword>
<accession>A0A853A0M3</accession>
<dbReference type="Gene3D" id="1.25.40.10">
    <property type="entry name" value="Tetratricopeptide repeat domain"/>
    <property type="match status" value="1"/>
</dbReference>
<dbReference type="SUPFAM" id="SSF48452">
    <property type="entry name" value="TPR-like"/>
    <property type="match status" value="1"/>
</dbReference>
<evidence type="ECO:0000256" key="1">
    <source>
        <dbReference type="ARBA" id="ARBA00005820"/>
    </source>
</evidence>
<dbReference type="PANTHER" id="PTHR35807">
    <property type="entry name" value="TRANSCRIPTIONAL REGULATOR REDD-RELATED"/>
    <property type="match status" value="1"/>
</dbReference>
<dbReference type="Pfam" id="PF00486">
    <property type="entry name" value="Trans_reg_C"/>
    <property type="match status" value="1"/>
</dbReference>
<keyword evidence="3" id="KW-0805">Transcription regulation</keyword>
<dbReference type="PROSITE" id="PS51755">
    <property type="entry name" value="OMPR_PHOB"/>
    <property type="match status" value="1"/>
</dbReference>
<name>A0A853A0M3_9ACTN</name>
<dbReference type="RefSeq" id="WP_312892424.1">
    <property type="nucleotide sequence ID" value="NZ_JACBZD010000001.1"/>
</dbReference>
<dbReference type="GO" id="GO:0006355">
    <property type="term" value="P:regulation of DNA-templated transcription"/>
    <property type="evidence" value="ECO:0007669"/>
    <property type="project" value="InterPro"/>
</dbReference>
<sequence>MPVPRGPKVRQLLTLLALRPGNLVSHDTLVDELWGKEPPRTAISTIRTHIYHLRRALERGAGQGLPPDLLGTELRGYVLRLPPDAVDAERFWRLARQGEALCRSGRLAEGSELLSRALQLWRGDVLADVPYGVALAQHVRHLEESYIRALQERIEADMRLGQHARVTAELRTLVTRHPLNEWLHGQLITALTLAGRRGDALRAYQELREILREELGLEPSPALQNLQRTILTGTPQGFGQALGISSDLLLDASAHPGEQHLRRAS</sequence>
<dbReference type="PANTHER" id="PTHR35807:SF1">
    <property type="entry name" value="TRANSCRIPTIONAL REGULATOR REDD"/>
    <property type="match status" value="1"/>
</dbReference>
<evidence type="ECO:0000313" key="9">
    <source>
        <dbReference type="Proteomes" id="UP000567795"/>
    </source>
</evidence>
<evidence type="ECO:0000256" key="2">
    <source>
        <dbReference type="ARBA" id="ARBA00023012"/>
    </source>
</evidence>
<evidence type="ECO:0000259" key="7">
    <source>
        <dbReference type="PROSITE" id="PS51755"/>
    </source>
</evidence>
<dbReference type="EMBL" id="JACBZD010000001">
    <property type="protein sequence ID" value="NYI04062.1"/>
    <property type="molecule type" value="Genomic_DNA"/>
</dbReference>
<dbReference type="Proteomes" id="UP000567795">
    <property type="component" value="Unassembled WGS sequence"/>
</dbReference>
<dbReference type="InterPro" id="IPR001867">
    <property type="entry name" value="OmpR/PhoB-type_DNA-bd"/>
</dbReference>
<comment type="similarity">
    <text evidence="1">Belongs to the AfsR/DnrI/RedD regulatory family.</text>
</comment>
<evidence type="ECO:0000256" key="4">
    <source>
        <dbReference type="ARBA" id="ARBA00023125"/>
    </source>
</evidence>
<dbReference type="SMART" id="SM00862">
    <property type="entry name" value="Trans_reg_C"/>
    <property type="match status" value="1"/>
</dbReference>
<evidence type="ECO:0000256" key="3">
    <source>
        <dbReference type="ARBA" id="ARBA00023015"/>
    </source>
</evidence>
<dbReference type="SUPFAM" id="SSF46894">
    <property type="entry name" value="C-terminal effector domain of the bipartite response regulators"/>
    <property type="match status" value="1"/>
</dbReference>
<evidence type="ECO:0000313" key="8">
    <source>
        <dbReference type="EMBL" id="NYI04062.1"/>
    </source>
</evidence>
<dbReference type="InterPro" id="IPR016032">
    <property type="entry name" value="Sig_transdc_resp-reg_C-effctor"/>
</dbReference>
<dbReference type="Pfam" id="PF03704">
    <property type="entry name" value="BTAD"/>
    <property type="match status" value="1"/>
</dbReference>
<evidence type="ECO:0000256" key="5">
    <source>
        <dbReference type="ARBA" id="ARBA00023163"/>
    </source>
</evidence>
<dbReference type="SMART" id="SM01043">
    <property type="entry name" value="BTAD"/>
    <property type="match status" value="1"/>
</dbReference>
<dbReference type="CDD" id="cd15831">
    <property type="entry name" value="BTAD"/>
    <property type="match status" value="1"/>
</dbReference>
<dbReference type="GO" id="GO:0000160">
    <property type="term" value="P:phosphorelay signal transduction system"/>
    <property type="evidence" value="ECO:0007669"/>
    <property type="project" value="UniProtKB-KW"/>
</dbReference>
<gene>
    <name evidence="8" type="ORF">FHU37_001005</name>
</gene>
<keyword evidence="5" id="KW-0804">Transcription</keyword>
<organism evidence="8 9">
    <name type="scientific">Allostreptomyces psammosilenae</name>
    <dbReference type="NCBI Taxonomy" id="1892865"/>
    <lineage>
        <taxon>Bacteria</taxon>
        <taxon>Bacillati</taxon>
        <taxon>Actinomycetota</taxon>
        <taxon>Actinomycetes</taxon>
        <taxon>Kitasatosporales</taxon>
        <taxon>Streptomycetaceae</taxon>
        <taxon>Allostreptomyces</taxon>
    </lineage>
</organism>
<feature type="DNA-binding region" description="OmpR/PhoB-type" evidence="6">
    <location>
        <begin position="1"/>
        <end position="81"/>
    </location>
</feature>
<dbReference type="AlphaFoldDB" id="A0A853A0M3"/>
<evidence type="ECO:0000256" key="6">
    <source>
        <dbReference type="PROSITE-ProRule" id="PRU01091"/>
    </source>
</evidence>
<dbReference type="Gene3D" id="1.10.10.10">
    <property type="entry name" value="Winged helix-like DNA-binding domain superfamily/Winged helix DNA-binding domain"/>
    <property type="match status" value="1"/>
</dbReference>
<dbReference type="InterPro" id="IPR005158">
    <property type="entry name" value="BTAD"/>
</dbReference>
<dbReference type="GO" id="GO:0003677">
    <property type="term" value="F:DNA binding"/>
    <property type="evidence" value="ECO:0007669"/>
    <property type="project" value="UniProtKB-UniRule"/>
</dbReference>
<keyword evidence="9" id="KW-1185">Reference proteome</keyword>
<dbReference type="FunFam" id="1.25.40.10:FF:000222">
    <property type="entry name" value="SARP family transcriptional regulator"/>
    <property type="match status" value="1"/>
</dbReference>
<reference evidence="8 9" key="1">
    <citation type="submission" date="2020-07" db="EMBL/GenBank/DDBJ databases">
        <title>Sequencing the genomes of 1000 actinobacteria strains.</title>
        <authorList>
            <person name="Klenk H.-P."/>
        </authorList>
    </citation>
    <scope>NUCLEOTIDE SEQUENCE [LARGE SCALE GENOMIC DNA]</scope>
    <source>
        <strain evidence="8 9">DSM 42178</strain>
    </source>
</reference>